<feature type="domain" description="HTH myb-type" evidence="8">
    <location>
        <begin position="46"/>
        <end position="100"/>
    </location>
</feature>
<dbReference type="InterPro" id="IPR001005">
    <property type="entry name" value="SANT/Myb"/>
</dbReference>
<dbReference type="EMBL" id="CAMGYJ010000007">
    <property type="protein sequence ID" value="CAI0449231.1"/>
    <property type="molecule type" value="Genomic_DNA"/>
</dbReference>
<name>A0AAV0MTA8_9ROSI</name>
<accession>A0AAV0MTA8</accession>
<evidence type="ECO:0000256" key="5">
    <source>
        <dbReference type="ARBA" id="ARBA00023163"/>
    </source>
</evidence>
<dbReference type="CDD" id="cd00167">
    <property type="entry name" value="SANT"/>
    <property type="match status" value="2"/>
</dbReference>
<feature type="non-terminal residue" evidence="9">
    <location>
        <position position="1"/>
    </location>
</feature>
<dbReference type="PROSITE" id="PS51294">
    <property type="entry name" value="HTH_MYB"/>
    <property type="match status" value="1"/>
</dbReference>
<dbReference type="PANTHER" id="PTHR47997">
    <property type="entry name" value="MYB DOMAIN PROTEIN 55"/>
    <property type="match status" value="1"/>
</dbReference>
<dbReference type="SMART" id="SM00717">
    <property type="entry name" value="SANT"/>
    <property type="match status" value="2"/>
</dbReference>
<feature type="domain" description="Myb-like" evidence="7">
    <location>
        <begin position="1"/>
        <end position="45"/>
    </location>
</feature>
<evidence type="ECO:0000256" key="2">
    <source>
        <dbReference type="ARBA" id="ARBA00022737"/>
    </source>
</evidence>
<dbReference type="PROSITE" id="PS50090">
    <property type="entry name" value="MYB_LIKE"/>
    <property type="match status" value="2"/>
</dbReference>
<dbReference type="Proteomes" id="UP001154282">
    <property type="component" value="Unassembled WGS sequence"/>
</dbReference>
<keyword evidence="10" id="KW-1185">Reference proteome</keyword>
<keyword evidence="5" id="KW-0804">Transcription</keyword>
<evidence type="ECO:0000256" key="1">
    <source>
        <dbReference type="ARBA" id="ARBA00004123"/>
    </source>
</evidence>
<evidence type="ECO:0000256" key="4">
    <source>
        <dbReference type="ARBA" id="ARBA00023125"/>
    </source>
</evidence>
<comment type="subcellular location">
    <subcellularLocation>
        <location evidence="1">Nucleus</location>
    </subcellularLocation>
</comment>
<evidence type="ECO:0000256" key="3">
    <source>
        <dbReference type="ARBA" id="ARBA00023015"/>
    </source>
</evidence>
<keyword evidence="4" id="KW-0238">DNA-binding</keyword>
<dbReference type="InterPro" id="IPR051953">
    <property type="entry name" value="Plant_SW-associated_TFs"/>
</dbReference>
<dbReference type="Pfam" id="PF00249">
    <property type="entry name" value="Myb_DNA-binding"/>
    <property type="match status" value="2"/>
</dbReference>
<dbReference type="PANTHER" id="PTHR47997:SF76">
    <property type="entry name" value="OS07G0497500 PROTEIN"/>
    <property type="match status" value="1"/>
</dbReference>
<reference evidence="9" key="1">
    <citation type="submission" date="2022-08" db="EMBL/GenBank/DDBJ databases">
        <authorList>
            <person name="Gutierrez-Valencia J."/>
        </authorList>
    </citation>
    <scope>NUCLEOTIDE SEQUENCE</scope>
</reference>
<feature type="domain" description="Myb-like" evidence="7">
    <location>
        <begin position="46"/>
        <end position="96"/>
    </location>
</feature>
<dbReference type="InterPro" id="IPR009057">
    <property type="entry name" value="Homeodomain-like_sf"/>
</dbReference>
<dbReference type="SUPFAM" id="SSF46689">
    <property type="entry name" value="Homeodomain-like"/>
    <property type="match status" value="1"/>
</dbReference>
<evidence type="ECO:0000259" key="8">
    <source>
        <dbReference type="PROSITE" id="PS51294"/>
    </source>
</evidence>
<organism evidence="9 10">
    <name type="scientific">Linum tenue</name>
    <dbReference type="NCBI Taxonomy" id="586396"/>
    <lineage>
        <taxon>Eukaryota</taxon>
        <taxon>Viridiplantae</taxon>
        <taxon>Streptophyta</taxon>
        <taxon>Embryophyta</taxon>
        <taxon>Tracheophyta</taxon>
        <taxon>Spermatophyta</taxon>
        <taxon>Magnoliopsida</taxon>
        <taxon>eudicotyledons</taxon>
        <taxon>Gunneridae</taxon>
        <taxon>Pentapetalae</taxon>
        <taxon>rosids</taxon>
        <taxon>fabids</taxon>
        <taxon>Malpighiales</taxon>
        <taxon>Linaceae</taxon>
        <taxon>Linum</taxon>
    </lineage>
</organism>
<dbReference type="GO" id="GO:0003677">
    <property type="term" value="F:DNA binding"/>
    <property type="evidence" value="ECO:0007669"/>
    <property type="project" value="UniProtKB-KW"/>
</dbReference>
<comment type="caution">
    <text evidence="9">The sequence shown here is derived from an EMBL/GenBank/DDBJ whole genome shotgun (WGS) entry which is preliminary data.</text>
</comment>
<protein>
    <submittedName>
        <fullName evidence="9">Uncharacterized protein</fullName>
    </submittedName>
</protein>
<proteinExistence type="predicted"/>
<evidence type="ECO:0000313" key="10">
    <source>
        <dbReference type="Proteomes" id="UP001154282"/>
    </source>
</evidence>
<dbReference type="GO" id="GO:0005634">
    <property type="term" value="C:nucleus"/>
    <property type="evidence" value="ECO:0007669"/>
    <property type="project" value="UniProtKB-SubCell"/>
</dbReference>
<dbReference type="InterPro" id="IPR017930">
    <property type="entry name" value="Myb_dom"/>
</dbReference>
<dbReference type="AlphaFoldDB" id="A0AAV0MTA8"/>
<keyword evidence="6" id="KW-0539">Nucleus</keyword>
<keyword evidence="2" id="KW-0677">Repeat</keyword>
<keyword evidence="3" id="KW-0805">Transcription regulation</keyword>
<dbReference type="Gene3D" id="1.10.10.60">
    <property type="entry name" value="Homeodomain-like"/>
    <property type="match status" value="2"/>
</dbReference>
<gene>
    <name evidence="9" type="ORF">LITE_LOCUS30086</name>
</gene>
<evidence type="ECO:0000313" key="9">
    <source>
        <dbReference type="EMBL" id="CAI0449231.1"/>
    </source>
</evidence>
<evidence type="ECO:0000259" key="7">
    <source>
        <dbReference type="PROSITE" id="PS50090"/>
    </source>
</evidence>
<sequence>PEEGEKLVSFITYQSYVRASWSSVPKLAGLERCGKSCRLRWMNYLRPDLKRECFSVEEERMILHLHRMLGNRWAQITIHLPSRTDNEIKNFWNSSVNLLLAPQAGHINYSYLSNHSFPATTSASSSL</sequence>
<evidence type="ECO:0000256" key="6">
    <source>
        <dbReference type="ARBA" id="ARBA00023242"/>
    </source>
</evidence>